<name>A0AAD6J0W6_DREDA</name>
<proteinExistence type="predicted"/>
<gene>
    <name evidence="4" type="ORF">Dda_3785</name>
</gene>
<evidence type="ECO:0000259" key="3">
    <source>
        <dbReference type="Pfam" id="PF20497"/>
    </source>
</evidence>
<evidence type="ECO:0000313" key="4">
    <source>
        <dbReference type="EMBL" id="KAJ6261120.1"/>
    </source>
</evidence>
<feature type="compositionally biased region" description="Low complexity" evidence="2">
    <location>
        <begin position="539"/>
        <end position="555"/>
    </location>
</feature>
<feature type="compositionally biased region" description="Pro residues" evidence="2">
    <location>
        <begin position="67"/>
        <end position="79"/>
    </location>
</feature>
<feature type="compositionally biased region" description="Basic residues" evidence="2">
    <location>
        <begin position="33"/>
        <end position="57"/>
    </location>
</feature>
<dbReference type="InterPro" id="IPR046464">
    <property type="entry name" value="SWI-SNF_Ssr4_C"/>
</dbReference>
<feature type="coiled-coil region" evidence="1">
    <location>
        <begin position="214"/>
        <end position="241"/>
    </location>
</feature>
<feature type="compositionally biased region" description="Low complexity" evidence="2">
    <location>
        <begin position="104"/>
        <end position="114"/>
    </location>
</feature>
<keyword evidence="1" id="KW-0175">Coiled coil</keyword>
<accession>A0AAD6J0W6</accession>
<dbReference type="Proteomes" id="UP001221413">
    <property type="component" value="Unassembled WGS sequence"/>
</dbReference>
<dbReference type="EMBL" id="JAQGDS010000004">
    <property type="protein sequence ID" value="KAJ6261120.1"/>
    <property type="molecule type" value="Genomic_DNA"/>
</dbReference>
<sequence length="624" mass="64416">MMPGQGAYYQQSPHPPLHHPQQYHPQQPPPPHTPHHHPPPHPAHSHHPHPHSHHPHHPGAAAMQTPQRPPPSSRQPGPTPGGHYMQMGGTPSNPGPSASKRARTASSAAAASAAGPSNPIIGSQDAPEDEEDTSRGDLFDHIPARDISTHRYKQHHEWFEEVFTSPYGSSDIKPGSIGLEQLGDWIKPLIDGLIDKEGNPSTGKSYNEALREIGERARAETAKVQSQIDEMEREHRRHLDEFRTSRTLLDADRELREAMIKEELAPLGFTLPDADYETFHNPRPATEIIADLENKFNIKVIEVLERDGAHCWNIQPEVIAYEEAQAREAAAAAAAAKAAREAKAAQAAQQAAAAAAASASNTPGGGGTTGGGDGGAGSGSGSGSHELANKDQDSAMAGVAASESTSPDNARYLVPVVIEKTDTNTGSSSVHPPPDAPAVATTITTSTAPPAAVANATAAPTTATTAADHDTVMSDAEPLQAITATAPTTAAPPAAVPTVVAPLAAPLSAGTPASNPLSPFGIPSPSTAAGFTPGGQSGTATPSLSTPLPTLADPTKPQTPSALAAAITPGSKPEEPPTVPGEDEVPDGFAGGDDELDLDDFGGGGAAEALDLLGADSSFADEFE</sequence>
<organism evidence="4 5">
    <name type="scientific">Drechslerella dactyloides</name>
    <name type="common">Nematode-trapping fungus</name>
    <name type="synonym">Arthrobotrys dactyloides</name>
    <dbReference type="NCBI Taxonomy" id="74499"/>
    <lineage>
        <taxon>Eukaryota</taxon>
        <taxon>Fungi</taxon>
        <taxon>Dikarya</taxon>
        <taxon>Ascomycota</taxon>
        <taxon>Pezizomycotina</taxon>
        <taxon>Orbiliomycetes</taxon>
        <taxon>Orbiliales</taxon>
        <taxon>Orbiliaceae</taxon>
        <taxon>Drechslerella</taxon>
    </lineage>
</organism>
<comment type="caution">
    <text evidence="4">The sequence shown here is derived from an EMBL/GenBank/DDBJ whole genome shotgun (WGS) entry which is preliminary data.</text>
</comment>
<feature type="region of interest" description="Disordered" evidence="2">
    <location>
        <begin position="516"/>
        <end position="606"/>
    </location>
</feature>
<evidence type="ECO:0000256" key="2">
    <source>
        <dbReference type="SAM" id="MobiDB-lite"/>
    </source>
</evidence>
<feature type="domain" description="SWI/SNF and RSC complexes subunit Ssr4 C-terminal" evidence="3">
    <location>
        <begin position="128"/>
        <end position="261"/>
    </location>
</feature>
<keyword evidence="5" id="KW-1185">Reference proteome</keyword>
<feature type="compositionally biased region" description="Acidic residues" evidence="2">
    <location>
        <begin position="581"/>
        <end position="600"/>
    </location>
</feature>
<evidence type="ECO:0000256" key="1">
    <source>
        <dbReference type="SAM" id="Coils"/>
    </source>
</evidence>
<dbReference type="Pfam" id="PF20497">
    <property type="entry name" value="SWI-SNF_Ssr4_C"/>
    <property type="match status" value="1"/>
</dbReference>
<feature type="region of interest" description="Disordered" evidence="2">
    <location>
        <begin position="1"/>
        <end position="140"/>
    </location>
</feature>
<dbReference type="AlphaFoldDB" id="A0AAD6J0W6"/>
<evidence type="ECO:0000313" key="5">
    <source>
        <dbReference type="Proteomes" id="UP001221413"/>
    </source>
</evidence>
<reference evidence="4" key="1">
    <citation type="submission" date="2023-01" db="EMBL/GenBank/DDBJ databases">
        <title>The chitinases involved in constricting ring structure development in the nematode-trapping fungus Drechslerella dactyloides.</title>
        <authorList>
            <person name="Wang R."/>
            <person name="Zhang L."/>
            <person name="Tang P."/>
            <person name="Li S."/>
            <person name="Liang L."/>
        </authorList>
    </citation>
    <scope>NUCLEOTIDE SEQUENCE</scope>
    <source>
        <strain evidence="4">YMF1.00031</strain>
    </source>
</reference>
<feature type="compositionally biased region" description="Gly residues" evidence="2">
    <location>
        <begin position="363"/>
        <end position="382"/>
    </location>
</feature>
<protein>
    <recommendedName>
        <fullName evidence="3">SWI/SNF and RSC complexes subunit Ssr4 C-terminal domain-containing protein</fullName>
    </recommendedName>
</protein>
<feature type="region of interest" description="Disordered" evidence="2">
    <location>
        <begin position="358"/>
        <end position="406"/>
    </location>
</feature>